<dbReference type="Gene3D" id="3.40.50.2300">
    <property type="match status" value="1"/>
</dbReference>
<dbReference type="InterPro" id="IPR011006">
    <property type="entry name" value="CheY-like_superfamily"/>
</dbReference>
<comment type="domain">
    <text evidence="5">Contains a C-terminal catalytic domain, and an N-terminal region which modulates catalytic activity.</text>
</comment>
<comment type="catalytic activity">
    <reaction evidence="5">
        <text>L-glutaminyl-[protein] + H2O = L-glutamyl-[protein] + NH4(+)</text>
        <dbReference type="Rhea" id="RHEA:16441"/>
        <dbReference type="Rhea" id="RHEA-COMP:10207"/>
        <dbReference type="Rhea" id="RHEA-COMP:10208"/>
        <dbReference type="ChEBI" id="CHEBI:15377"/>
        <dbReference type="ChEBI" id="CHEBI:28938"/>
        <dbReference type="ChEBI" id="CHEBI:29973"/>
        <dbReference type="ChEBI" id="CHEBI:30011"/>
        <dbReference type="EC" id="3.5.1.44"/>
    </reaction>
</comment>
<evidence type="ECO:0000256" key="8">
    <source>
        <dbReference type="SAM" id="MobiDB-lite"/>
    </source>
</evidence>
<dbReference type="InterPro" id="IPR035909">
    <property type="entry name" value="CheB_C"/>
</dbReference>
<dbReference type="InterPro" id="IPR008248">
    <property type="entry name" value="CheB-like"/>
</dbReference>
<dbReference type="SUPFAM" id="SSF52172">
    <property type="entry name" value="CheY-like"/>
    <property type="match status" value="1"/>
</dbReference>
<feature type="domain" description="CheB-type methylesterase" evidence="10">
    <location>
        <begin position="166"/>
        <end position="356"/>
    </location>
</feature>
<dbReference type="PROSITE" id="PS50122">
    <property type="entry name" value="CHEB"/>
    <property type="match status" value="1"/>
</dbReference>
<dbReference type="CDD" id="cd17541">
    <property type="entry name" value="REC_CheB-like"/>
    <property type="match status" value="1"/>
</dbReference>
<protein>
    <recommendedName>
        <fullName evidence="5">Protein-glutamate methylesterase/protein-glutamine glutaminase</fullName>
        <ecNumber evidence="5">3.1.1.61</ecNumber>
        <ecNumber evidence="5">3.5.1.44</ecNumber>
    </recommendedName>
</protein>
<proteinExistence type="inferred from homology"/>
<dbReference type="PANTHER" id="PTHR42872">
    <property type="entry name" value="PROTEIN-GLUTAMATE METHYLESTERASE/PROTEIN-GLUTAMINE GLUTAMINASE"/>
    <property type="match status" value="1"/>
</dbReference>
<feature type="active site" evidence="5 6">
    <location>
        <position position="304"/>
    </location>
</feature>
<dbReference type="Gene3D" id="3.40.50.180">
    <property type="entry name" value="Methylesterase CheB, C-terminal domain"/>
    <property type="match status" value="1"/>
</dbReference>
<dbReference type="CDD" id="cd16432">
    <property type="entry name" value="CheB_Rec"/>
    <property type="match status" value="1"/>
</dbReference>
<evidence type="ECO:0000256" key="7">
    <source>
        <dbReference type="PROSITE-ProRule" id="PRU00169"/>
    </source>
</evidence>
<evidence type="ECO:0000259" key="9">
    <source>
        <dbReference type="PROSITE" id="PS50110"/>
    </source>
</evidence>
<dbReference type="NCBIfam" id="NF001965">
    <property type="entry name" value="PRK00742.1"/>
    <property type="match status" value="1"/>
</dbReference>
<feature type="modified residue" description="4-aspartylphosphate" evidence="5 7">
    <location>
        <position position="53"/>
    </location>
</feature>
<sequence>MVRAVIADDSAVMRETLGKILEDAGIDVVGRAKNGTEAVDLIVDVEPDVATIDIQMPGLTGHEVIEEVMAQKPTPMLVISSQTTKNAEATFEALEAGAVDFIAKPSGDNSVPIWSKQDEIVDQVRAVARADVSATTRADSDGGAGTAAGRSSRPEPTTVEVDATEEFPNDPTLVIGASTGGPRVVERVLSELPERAGLRILVVQHMADHYTERFATRLDERTDYDIRESTGRDRVGPGEGVLAKGGRHLAVTGFRNGRLTVEHDDGPERHNVKPAIDVTMETAAETIGHRGNLAGVVLTGMGADGAAGLAAIKDVGGKAIAQDESTSRVYGMPKEAADQVDLDMVLPKDRIAEGVVNAFRGWSS</sequence>
<evidence type="ECO:0000259" key="10">
    <source>
        <dbReference type="PROSITE" id="PS50122"/>
    </source>
</evidence>
<comment type="similarity">
    <text evidence="5">Belongs to the CheB family.</text>
</comment>
<dbReference type="GO" id="GO:0008984">
    <property type="term" value="F:protein-glutamate methylesterase activity"/>
    <property type="evidence" value="ECO:0007669"/>
    <property type="project" value="UniProtKB-UniRule"/>
</dbReference>
<dbReference type="Pfam" id="PF00072">
    <property type="entry name" value="Response_reg"/>
    <property type="match status" value="1"/>
</dbReference>
<evidence type="ECO:0000256" key="2">
    <source>
        <dbReference type="ARBA" id="ARBA00022500"/>
    </source>
</evidence>
<keyword evidence="1 5" id="KW-0963">Cytoplasm</keyword>
<dbReference type="GO" id="GO:0005737">
    <property type="term" value="C:cytoplasm"/>
    <property type="evidence" value="ECO:0007669"/>
    <property type="project" value="UniProtKB-SubCell"/>
</dbReference>
<gene>
    <name evidence="5" type="primary">cheB</name>
    <name evidence="11" type="ORF">C446_14924</name>
</gene>
<dbReference type="GO" id="GO:0000156">
    <property type="term" value="F:phosphorelay response regulator activity"/>
    <property type="evidence" value="ECO:0007669"/>
    <property type="project" value="InterPro"/>
</dbReference>
<evidence type="ECO:0000256" key="4">
    <source>
        <dbReference type="ARBA" id="ARBA00048267"/>
    </source>
</evidence>
<accession>M0LH56</accession>
<dbReference type="PIRSF" id="PIRSF000876">
    <property type="entry name" value="RR_chemtxs_CheB"/>
    <property type="match status" value="1"/>
</dbReference>
<dbReference type="SUPFAM" id="SSF52738">
    <property type="entry name" value="Methylesterase CheB, C-terminal domain"/>
    <property type="match status" value="1"/>
</dbReference>
<evidence type="ECO:0000256" key="5">
    <source>
        <dbReference type="HAMAP-Rule" id="MF_00099"/>
    </source>
</evidence>
<dbReference type="PROSITE" id="PS50110">
    <property type="entry name" value="RESPONSE_REGULATORY"/>
    <property type="match status" value="1"/>
</dbReference>
<comment type="catalytic activity">
    <reaction evidence="4 5">
        <text>[protein]-L-glutamate 5-O-methyl ester + H2O = L-glutamyl-[protein] + methanol + H(+)</text>
        <dbReference type="Rhea" id="RHEA:23236"/>
        <dbReference type="Rhea" id="RHEA-COMP:10208"/>
        <dbReference type="Rhea" id="RHEA-COMP:10311"/>
        <dbReference type="ChEBI" id="CHEBI:15377"/>
        <dbReference type="ChEBI" id="CHEBI:15378"/>
        <dbReference type="ChEBI" id="CHEBI:17790"/>
        <dbReference type="ChEBI" id="CHEBI:29973"/>
        <dbReference type="ChEBI" id="CHEBI:82795"/>
        <dbReference type="EC" id="3.1.1.61"/>
    </reaction>
</comment>
<dbReference type="STRING" id="1227454.C446_14924"/>
<feature type="active site" evidence="5 6">
    <location>
        <position position="205"/>
    </location>
</feature>
<comment type="PTM">
    <text evidence="5">Phosphorylated by CheA. Phosphorylation of the N-terminal regulatory domain activates the methylesterase activity.</text>
</comment>
<keyword evidence="2 5" id="KW-0145">Chemotaxis</keyword>
<dbReference type="PANTHER" id="PTHR42872:SF6">
    <property type="entry name" value="PROTEIN-GLUTAMATE METHYLESTERASE_PROTEIN-GLUTAMINE GLUTAMINASE"/>
    <property type="match status" value="1"/>
</dbReference>
<dbReference type="InterPro" id="IPR000673">
    <property type="entry name" value="Sig_transdc_resp-reg_Me-estase"/>
</dbReference>
<evidence type="ECO:0000256" key="6">
    <source>
        <dbReference type="PROSITE-ProRule" id="PRU00050"/>
    </source>
</evidence>
<evidence type="ECO:0000256" key="1">
    <source>
        <dbReference type="ARBA" id="ARBA00022490"/>
    </source>
</evidence>
<reference evidence="11 12" key="1">
    <citation type="journal article" date="2014" name="PLoS Genet.">
        <title>Phylogenetically driven sequencing of extremely halophilic archaea reveals strategies for static and dynamic osmo-response.</title>
        <authorList>
            <person name="Becker E.A."/>
            <person name="Seitzer P.M."/>
            <person name="Tritt A."/>
            <person name="Larsen D."/>
            <person name="Krusor M."/>
            <person name="Yao A.I."/>
            <person name="Wu D."/>
            <person name="Madern D."/>
            <person name="Eisen J.A."/>
            <person name="Darling A.E."/>
            <person name="Facciotti M.T."/>
        </authorList>
    </citation>
    <scope>NUCLEOTIDE SEQUENCE [LARGE SCALE GENOMIC DNA]</scope>
    <source>
        <strain evidence="11 12">JCM 10879</strain>
    </source>
</reference>
<dbReference type="PATRIC" id="fig|1227454.3.peg.3063"/>
<dbReference type="GO" id="GO:0050568">
    <property type="term" value="F:protein-glutamine glutaminase activity"/>
    <property type="evidence" value="ECO:0007669"/>
    <property type="project" value="UniProtKB-UniRule"/>
</dbReference>
<dbReference type="InterPro" id="IPR001789">
    <property type="entry name" value="Sig_transdc_resp-reg_receiver"/>
</dbReference>
<dbReference type="GO" id="GO:0006935">
    <property type="term" value="P:chemotaxis"/>
    <property type="evidence" value="ECO:0007669"/>
    <property type="project" value="UniProtKB-UniRule"/>
</dbReference>
<dbReference type="EMBL" id="AOMA01000146">
    <property type="protein sequence ID" value="EMA32413.1"/>
    <property type="molecule type" value="Genomic_DNA"/>
</dbReference>
<dbReference type="HAMAP" id="MF_00099">
    <property type="entry name" value="CheB_chemtxs"/>
    <property type="match status" value="1"/>
</dbReference>
<dbReference type="EC" id="3.5.1.44" evidence="5"/>
<keyword evidence="5 7" id="KW-0597">Phosphoprotein</keyword>
<dbReference type="OrthoDB" id="2857at2157"/>
<feature type="active site" evidence="5 6">
    <location>
        <position position="178"/>
    </location>
</feature>
<dbReference type="Proteomes" id="UP000011607">
    <property type="component" value="Unassembled WGS sequence"/>
</dbReference>
<comment type="subcellular location">
    <subcellularLocation>
        <location evidence="5">Cytoplasm</location>
    </subcellularLocation>
</comment>
<feature type="region of interest" description="Disordered" evidence="8">
    <location>
        <begin position="132"/>
        <end position="178"/>
    </location>
</feature>
<dbReference type="SMART" id="SM00448">
    <property type="entry name" value="REC"/>
    <property type="match status" value="1"/>
</dbReference>
<dbReference type="AlphaFoldDB" id="M0LH56"/>
<organism evidence="11 12">
    <name type="scientific">Halobiforma nitratireducens JCM 10879</name>
    <dbReference type="NCBI Taxonomy" id="1227454"/>
    <lineage>
        <taxon>Archaea</taxon>
        <taxon>Methanobacteriati</taxon>
        <taxon>Methanobacteriota</taxon>
        <taxon>Stenosarchaea group</taxon>
        <taxon>Halobacteria</taxon>
        <taxon>Halobacteriales</taxon>
        <taxon>Natrialbaceae</taxon>
        <taxon>Halobiforma</taxon>
    </lineage>
</organism>
<comment type="function">
    <text evidence="5">Involved in chemotaxis. Part of a chemotaxis signal transduction system that modulates chemotaxis in response to various stimuli. Catalyzes the demethylation of specific methylglutamate residues introduced into the chemoreceptors (methyl-accepting chemotaxis proteins or MCP) by CheR. Also mediates the irreversible deamidation of specific glutamine residues to glutamic acid.</text>
</comment>
<evidence type="ECO:0000256" key="3">
    <source>
        <dbReference type="ARBA" id="ARBA00022801"/>
    </source>
</evidence>
<evidence type="ECO:0000313" key="11">
    <source>
        <dbReference type="EMBL" id="EMA32413.1"/>
    </source>
</evidence>
<comment type="caution">
    <text evidence="11">The sequence shown here is derived from an EMBL/GenBank/DDBJ whole genome shotgun (WGS) entry which is preliminary data.</text>
</comment>
<dbReference type="Pfam" id="PF01339">
    <property type="entry name" value="CheB_methylest"/>
    <property type="match status" value="1"/>
</dbReference>
<dbReference type="EC" id="3.1.1.61" evidence="5"/>
<feature type="domain" description="Response regulatory" evidence="9">
    <location>
        <begin position="3"/>
        <end position="119"/>
    </location>
</feature>
<dbReference type="eggNOG" id="arCOG02382">
    <property type="taxonomic scope" value="Archaea"/>
</dbReference>
<dbReference type="RefSeq" id="WP_006673879.1">
    <property type="nucleotide sequence ID" value="NZ_AOMA01000146.1"/>
</dbReference>
<evidence type="ECO:0000313" key="12">
    <source>
        <dbReference type="Proteomes" id="UP000011607"/>
    </source>
</evidence>
<keyword evidence="3 5" id="KW-0378">Hydrolase</keyword>
<keyword evidence="12" id="KW-1185">Reference proteome</keyword>
<name>M0LH56_9EURY</name>